<feature type="domain" description="Thyroglobulin type-1" evidence="5">
    <location>
        <begin position="34"/>
        <end position="98"/>
    </location>
</feature>
<dbReference type="Proteomes" id="UP001148018">
    <property type="component" value="Unassembled WGS sequence"/>
</dbReference>
<dbReference type="InterPro" id="IPR016186">
    <property type="entry name" value="C-type_lectin-like/link_sf"/>
</dbReference>
<dbReference type="PROSITE" id="PS00484">
    <property type="entry name" value="THYROGLOBULIN_1_1"/>
    <property type="match status" value="1"/>
</dbReference>
<keyword evidence="7" id="KW-1185">Reference proteome</keyword>
<dbReference type="Pfam" id="PF00086">
    <property type="entry name" value="Thyroglobulin_1"/>
    <property type="match status" value="1"/>
</dbReference>
<feature type="disulfide bond" evidence="2">
    <location>
        <begin position="66"/>
        <end position="73"/>
    </location>
</feature>
<evidence type="ECO:0000256" key="2">
    <source>
        <dbReference type="PROSITE-ProRule" id="PRU00500"/>
    </source>
</evidence>
<keyword evidence="1 2" id="KW-1015">Disulfide bond</keyword>
<sequence>MRGALLPLLLLLVERSQAAPVTSNSTLPSLFNSWSRCQTESQNASQRPGAYIPQCDGGGMFTPQQCWGTTGYCWCVNVYTGEEIPGTRTPPGTLPTQCSSYHDNPGESGDSCPPGWRRHDTRCFIFMELPTSWIQAQSYCMFVGGSLVSVHSYEEEHFLQELTMGATPPFPRTWIGAHDCIQVGVWMWTDGSMFDYDNFPGYSMNHTHKTCVEMNCGVTRSWTESSCDSLMPYICAKDI</sequence>
<dbReference type="CDD" id="cd00191">
    <property type="entry name" value="TY"/>
    <property type="match status" value="1"/>
</dbReference>
<dbReference type="InterPro" id="IPR050111">
    <property type="entry name" value="C-type_lectin/snaclec_domain"/>
</dbReference>
<dbReference type="InterPro" id="IPR000716">
    <property type="entry name" value="Thyroglobulin_1"/>
</dbReference>
<dbReference type="AlphaFoldDB" id="A0A9Q0DEZ8"/>
<dbReference type="InterPro" id="IPR016187">
    <property type="entry name" value="CTDL_fold"/>
</dbReference>
<evidence type="ECO:0000259" key="5">
    <source>
        <dbReference type="PROSITE" id="PS51162"/>
    </source>
</evidence>
<dbReference type="Gene3D" id="3.10.100.10">
    <property type="entry name" value="Mannose-Binding Protein A, subunit A"/>
    <property type="match status" value="1"/>
</dbReference>
<keyword evidence="3" id="KW-0732">Signal</keyword>
<dbReference type="InterPro" id="IPR001304">
    <property type="entry name" value="C-type_lectin-like"/>
</dbReference>
<evidence type="ECO:0000256" key="3">
    <source>
        <dbReference type="SAM" id="SignalP"/>
    </source>
</evidence>
<feature type="domain" description="C-type lectin" evidence="4">
    <location>
        <begin position="119"/>
        <end position="236"/>
    </location>
</feature>
<dbReference type="PROSITE" id="PS51162">
    <property type="entry name" value="THYROGLOBULIN_1_2"/>
    <property type="match status" value="1"/>
</dbReference>
<comment type="caution">
    <text evidence="6">The sequence shown here is derived from an EMBL/GenBank/DDBJ whole genome shotgun (WGS) entry which is preliminary data.</text>
</comment>
<evidence type="ECO:0000259" key="4">
    <source>
        <dbReference type="PROSITE" id="PS50041"/>
    </source>
</evidence>
<dbReference type="CDD" id="cd00037">
    <property type="entry name" value="CLECT"/>
    <property type="match status" value="1"/>
</dbReference>
<evidence type="ECO:0000313" key="7">
    <source>
        <dbReference type="Proteomes" id="UP001148018"/>
    </source>
</evidence>
<evidence type="ECO:0008006" key="8">
    <source>
        <dbReference type="Google" id="ProtNLM"/>
    </source>
</evidence>
<accession>A0A9Q0DEZ8</accession>
<comment type="caution">
    <text evidence="2">Lacks conserved residue(s) required for the propagation of feature annotation.</text>
</comment>
<feature type="chain" id="PRO_5040176643" description="C-type lectin" evidence="3">
    <location>
        <begin position="19"/>
        <end position="239"/>
    </location>
</feature>
<reference evidence="6" key="1">
    <citation type="submission" date="2022-07" db="EMBL/GenBank/DDBJ databases">
        <title>Chromosome-level genome of Muraenolepis orangiensis.</title>
        <authorList>
            <person name="Kim J."/>
        </authorList>
    </citation>
    <scope>NUCLEOTIDE SEQUENCE</scope>
    <source>
        <strain evidence="6">KU_S4_2022</strain>
        <tissue evidence="6">Muscle</tissue>
    </source>
</reference>
<dbReference type="OrthoDB" id="7357196at2759"/>
<dbReference type="EMBL" id="JANIIK010000118">
    <property type="protein sequence ID" value="KAJ3585422.1"/>
    <property type="molecule type" value="Genomic_DNA"/>
</dbReference>
<feature type="signal peptide" evidence="3">
    <location>
        <begin position="1"/>
        <end position="18"/>
    </location>
</feature>
<evidence type="ECO:0000313" key="6">
    <source>
        <dbReference type="EMBL" id="KAJ3585422.1"/>
    </source>
</evidence>
<gene>
    <name evidence="6" type="ORF">NHX12_014141</name>
</gene>
<dbReference type="PRINTS" id="PR01504">
    <property type="entry name" value="PNCREATITSAP"/>
</dbReference>
<dbReference type="SMART" id="SM00034">
    <property type="entry name" value="CLECT"/>
    <property type="match status" value="1"/>
</dbReference>
<dbReference type="PROSITE" id="PS50041">
    <property type="entry name" value="C_TYPE_LECTIN_2"/>
    <property type="match status" value="1"/>
</dbReference>
<dbReference type="PANTHER" id="PTHR22803">
    <property type="entry name" value="MANNOSE, PHOSPHOLIPASE, LECTIN RECEPTOR RELATED"/>
    <property type="match status" value="1"/>
</dbReference>
<dbReference type="InterPro" id="IPR036857">
    <property type="entry name" value="Thyroglobulin_1_sf"/>
</dbReference>
<dbReference type="Gene3D" id="4.10.800.10">
    <property type="entry name" value="Thyroglobulin type-1"/>
    <property type="match status" value="1"/>
</dbReference>
<evidence type="ECO:0000256" key="1">
    <source>
        <dbReference type="ARBA" id="ARBA00023157"/>
    </source>
</evidence>
<proteinExistence type="predicted"/>
<dbReference type="SMART" id="SM00211">
    <property type="entry name" value="TY"/>
    <property type="match status" value="1"/>
</dbReference>
<dbReference type="Pfam" id="PF00059">
    <property type="entry name" value="Lectin_C"/>
    <property type="match status" value="1"/>
</dbReference>
<dbReference type="SUPFAM" id="SSF57610">
    <property type="entry name" value="Thyroglobulin type-1 domain"/>
    <property type="match status" value="1"/>
</dbReference>
<organism evidence="6 7">
    <name type="scientific">Muraenolepis orangiensis</name>
    <name type="common">Patagonian moray cod</name>
    <dbReference type="NCBI Taxonomy" id="630683"/>
    <lineage>
        <taxon>Eukaryota</taxon>
        <taxon>Metazoa</taxon>
        <taxon>Chordata</taxon>
        <taxon>Craniata</taxon>
        <taxon>Vertebrata</taxon>
        <taxon>Euteleostomi</taxon>
        <taxon>Actinopterygii</taxon>
        <taxon>Neopterygii</taxon>
        <taxon>Teleostei</taxon>
        <taxon>Neoteleostei</taxon>
        <taxon>Acanthomorphata</taxon>
        <taxon>Zeiogadaria</taxon>
        <taxon>Gadariae</taxon>
        <taxon>Gadiformes</taxon>
        <taxon>Muraenolepidoidei</taxon>
        <taxon>Muraenolepididae</taxon>
        <taxon>Muraenolepis</taxon>
    </lineage>
</organism>
<protein>
    <recommendedName>
        <fullName evidence="8">C-type lectin</fullName>
    </recommendedName>
</protein>
<name>A0A9Q0DEZ8_9TELE</name>
<dbReference type="SUPFAM" id="SSF56436">
    <property type="entry name" value="C-type lectin-like"/>
    <property type="match status" value="1"/>
</dbReference>